<sequence length="157" mass="17184">MEQWRGKYALVTGASAGIGFTIAEGLLHNEEEILALFKEIQTEFRHADILVNNAGGGDYGTLTHQSTADWGKRLDLNVLSTAICTREALNLLEKNHFEEANIININSVAGHENIAVTGPGFNFCSGTKHMLTALTKALHTELVQKKNEIRATLRSPV</sequence>
<gene>
    <name evidence="3" type="ORF">BV898_07056</name>
</gene>
<dbReference type="PRINTS" id="PR00081">
    <property type="entry name" value="GDHRDH"/>
</dbReference>
<evidence type="ECO:0000256" key="1">
    <source>
        <dbReference type="ARBA" id="ARBA00006484"/>
    </source>
</evidence>
<organism evidence="3 4">
    <name type="scientific">Hypsibius exemplaris</name>
    <name type="common">Freshwater tardigrade</name>
    <dbReference type="NCBI Taxonomy" id="2072580"/>
    <lineage>
        <taxon>Eukaryota</taxon>
        <taxon>Metazoa</taxon>
        <taxon>Ecdysozoa</taxon>
        <taxon>Tardigrada</taxon>
        <taxon>Eutardigrada</taxon>
        <taxon>Parachela</taxon>
        <taxon>Hypsibioidea</taxon>
        <taxon>Hypsibiidae</taxon>
        <taxon>Hypsibius</taxon>
    </lineage>
</organism>
<dbReference type="SUPFAM" id="SSF51735">
    <property type="entry name" value="NAD(P)-binding Rossmann-fold domains"/>
    <property type="match status" value="1"/>
</dbReference>
<dbReference type="EMBL" id="MTYJ01000045">
    <property type="protein sequence ID" value="OQV18799.1"/>
    <property type="molecule type" value="Genomic_DNA"/>
</dbReference>
<dbReference type="InterPro" id="IPR036291">
    <property type="entry name" value="NAD(P)-bd_dom_sf"/>
</dbReference>
<proteinExistence type="inferred from homology"/>
<comment type="caution">
    <text evidence="3">The sequence shown here is derived from an EMBL/GenBank/DDBJ whole genome shotgun (WGS) entry which is preliminary data.</text>
</comment>
<dbReference type="Gene3D" id="3.40.50.720">
    <property type="entry name" value="NAD(P)-binding Rossmann-like Domain"/>
    <property type="match status" value="1"/>
</dbReference>
<name>A0A1W0WUB3_HYPEX</name>
<evidence type="ECO:0000313" key="3">
    <source>
        <dbReference type="EMBL" id="OQV18799.1"/>
    </source>
</evidence>
<keyword evidence="2" id="KW-0560">Oxidoreductase</keyword>
<accession>A0A1W0WUB3</accession>
<keyword evidence="4" id="KW-1185">Reference proteome</keyword>
<reference evidence="4" key="1">
    <citation type="submission" date="2017-01" db="EMBL/GenBank/DDBJ databases">
        <title>Comparative genomics of anhydrobiosis in the tardigrade Hypsibius dujardini.</title>
        <authorList>
            <person name="Yoshida Y."/>
            <person name="Koutsovoulos G."/>
            <person name="Laetsch D."/>
            <person name="Stevens L."/>
            <person name="Kumar S."/>
            <person name="Horikawa D."/>
            <person name="Ishino K."/>
            <person name="Komine S."/>
            <person name="Tomita M."/>
            <person name="Blaxter M."/>
            <person name="Arakawa K."/>
        </authorList>
    </citation>
    <scope>NUCLEOTIDE SEQUENCE [LARGE SCALE GENOMIC DNA]</scope>
    <source>
        <strain evidence="4">Z151</strain>
    </source>
</reference>
<comment type="similarity">
    <text evidence="1">Belongs to the short-chain dehydrogenases/reductases (SDR) family.</text>
</comment>
<evidence type="ECO:0000313" key="4">
    <source>
        <dbReference type="Proteomes" id="UP000192578"/>
    </source>
</evidence>
<protein>
    <submittedName>
        <fullName evidence="3">Dehydrogenase/reductase SDR family member 11</fullName>
    </submittedName>
</protein>
<evidence type="ECO:0000256" key="2">
    <source>
        <dbReference type="ARBA" id="ARBA00023002"/>
    </source>
</evidence>
<dbReference type="Pfam" id="PF00106">
    <property type="entry name" value="adh_short"/>
    <property type="match status" value="1"/>
</dbReference>
<dbReference type="PANTHER" id="PTHR43115:SF4">
    <property type="entry name" value="DEHYDROGENASE_REDUCTASE SDR FAMILY MEMBER 11"/>
    <property type="match status" value="1"/>
</dbReference>
<dbReference type="AlphaFoldDB" id="A0A1W0WUB3"/>
<dbReference type="Proteomes" id="UP000192578">
    <property type="component" value="Unassembled WGS sequence"/>
</dbReference>
<dbReference type="GO" id="GO:0016491">
    <property type="term" value="F:oxidoreductase activity"/>
    <property type="evidence" value="ECO:0007669"/>
    <property type="project" value="UniProtKB-KW"/>
</dbReference>
<dbReference type="PANTHER" id="PTHR43115">
    <property type="entry name" value="DEHYDROGENASE/REDUCTASE SDR FAMILY MEMBER 11"/>
    <property type="match status" value="1"/>
</dbReference>
<dbReference type="InterPro" id="IPR002347">
    <property type="entry name" value="SDR_fam"/>
</dbReference>